<sequence length="523" mass="61156">MLTIQASRMAFAIYLRYQRDFQPEQPQILDKNINDPNVRFTFVDFIPGVIKRACAVMSQSQVEYHSFSTMIEVANQWLQNHGNEWECINGETIIIPFKYNDQSQCYELKTNDCCYYIYGSEKNNVLRAFRLWIRRRRQQQTIQQQQQQQQIESQTICFKDIIPKMKNDITCEFEDLDDVIKRFNKDIIDNNGFDGRIISIESAAYDANLEWEINTEQTLSMLSTKNIFILRIFYEFSNEKIITKIGIEDFHPIQLTRPTFFRRPKYECFDQVIERGSSWLRQNPQKQFLNAQSIDVKMKSTNSKSDSRSMAFTEHGAYMRIFRICFLEFESTQLPLINFGSRLFTPTRRTDTIADIVQRLHDWIKHYTEKLRLRQKTIDSDTDEIMATPITIKPFNSSSNSNPILSAETVEIFMKDLPTNRSDIERAANDDTFLVNRFGNKNAYLFFSFRLFYDSTILSSDSVTNITNISETMTVISSDSSWTIDTIAYDDNDGKDTDQKSLLSTSTDTTTTITDFSKTNTTK</sequence>
<evidence type="ECO:0000313" key="1">
    <source>
        <dbReference type="EMBL" id="KAH9522338.1"/>
    </source>
</evidence>
<accession>A0A922L7M9</accession>
<dbReference type="OrthoDB" id="6504100at2759"/>
<protein>
    <submittedName>
        <fullName evidence="1">Uncharacterized protein</fullName>
    </submittedName>
</protein>
<comment type="caution">
    <text evidence="1">The sequence shown here is derived from an EMBL/GenBank/DDBJ whole genome shotgun (WGS) entry which is preliminary data.</text>
</comment>
<dbReference type="EMBL" id="ASGP02000002">
    <property type="protein sequence ID" value="KAH9522338.1"/>
    <property type="molecule type" value="Genomic_DNA"/>
</dbReference>
<organism evidence="1 2">
    <name type="scientific">Dermatophagoides farinae</name>
    <name type="common">American house dust mite</name>
    <dbReference type="NCBI Taxonomy" id="6954"/>
    <lineage>
        <taxon>Eukaryota</taxon>
        <taxon>Metazoa</taxon>
        <taxon>Ecdysozoa</taxon>
        <taxon>Arthropoda</taxon>
        <taxon>Chelicerata</taxon>
        <taxon>Arachnida</taxon>
        <taxon>Acari</taxon>
        <taxon>Acariformes</taxon>
        <taxon>Sarcoptiformes</taxon>
        <taxon>Astigmata</taxon>
        <taxon>Psoroptidia</taxon>
        <taxon>Analgoidea</taxon>
        <taxon>Pyroglyphidae</taxon>
        <taxon>Dermatophagoidinae</taxon>
        <taxon>Dermatophagoides</taxon>
    </lineage>
</organism>
<dbReference type="AlphaFoldDB" id="A0A922L7M9"/>
<gene>
    <name evidence="1" type="ORF">DERF_005919</name>
</gene>
<dbReference type="Proteomes" id="UP000790347">
    <property type="component" value="Unassembled WGS sequence"/>
</dbReference>
<evidence type="ECO:0000313" key="2">
    <source>
        <dbReference type="Proteomes" id="UP000790347"/>
    </source>
</evidence>
<reference evidence="1" key="1">
    <citation type="submission" date="2013-05" db="EMBL/GenBank/DDBJ databases">
        <authorList>
            <person name="Yim A.K.Y."/>
            <person name="Chan T.F."/>
            <person name="Ji K.M."/>
            <person name="Liu X.Y."/>
            <person name="Zhou J.W."/>
            <person name="Li R.Q."/>
            <person name="Yang K.Y."/>
            <person name="Li J."/>
            <person name="Li M."/>
            <person name="Law P.T.W."/>
            <person name="Wu Y.L."/>
            <person name="Cai Z.L."/>
            <person name="Qin H."/>
            <person name="Bao Y."/>
            <person name="Leung R.K.K."/>
            <person name="Ng P.K.S."/>
            <person name="Zou J."/>
            <person name="Zhong X.J."/>
            <person name="Ran P.X."/>
            <person name="Zhong N.S."/>
            <person name="Liu Z.G."/>
            <person name="Tsui S.K.W."/>
        </authorList>
    </citation>
    <scope>NUCLEOTIDE SEQUENCE</scope>
    <source>
        <strain evidence="1">Derf</strain>
        <tissue evidence="1">Whole organism</tissue>
    </source>
</reference>
<keyword evidence="2" id="KW-1185">Reference proteome</keyword>
<reference evidence="1" key="2">
    <citation type="journal article" date="2022" name="Res Sq">
        <title>Comparative Genomics Reveals Insights into the Divergent Evolution of Astigmatic Mites and Household Pest Adaptations.</title>
        <authorList>
            <person name="Xiong Q."/>
            <person name="Wan A.T.-Y."/>
            <person name="Liu X.-Y."/>
            <person name="Fung C.S.-H."/>
            <person name="Xiao X."/>
            <person name="Malainual N."/>
            <person name="Hou J."/>
            <person name="Wang L."/>
            <person name="Wang M."/>
            <person name="Yang K."/>
            <person name="Cui Y."/>
            <person name="Leung E."/>
            <person name="Nong W."/>
            <person name="Shin S.-K."/>
            <person name="Au S."/>
            <person name="Jeong K.Y."/>
            <person name="Chew F.T."/>
            <person name="Hui J."/>
            <person name="Leung T.F."/>
            <person name="Tungtrongchitr A."/>
            <person name="Zhong N."/>
            <person name="Liu Z."/>
            <person name="Tsui S."/>
        </authorList>
    </citation>
    <scope>NUCLEOTIDE SEQUENCE</scope>
    <source>
        <strain evidence="1">Derf</strain>
        <tissue evidence="1">Whole organism</tissue>
    </source>
</reference>
<proteinExistence type="predicted"/>
<name>A0A922L7M9_DERFA</name>